<proteinExistence type="predicted"/>
<feature type="transmembrane region" description="Helical" evidence="2">
    <location>
        <begin position="379"/>
        <end position="397"/>
    </location>
</feature>
<feature type="region of interest" description="Disordered" evidence="1">
    <location>
        <begin position="1"/>
        <end position="23"/>
    </location>
</feature>
<name>A0A6L2J592_TANCI</name>
<reference evidence="3" key="1">
    <citation type="journal article" date="2019" name="Sci. Rep.">
        <title>Draft genome of Tanacetum cinerariifolium, the natural source of mosquito coil.</title>
        <authorList>
            <person name="Yamashiro T."/>
            <person name="Shiraishi A."/>
            <person name="Satake H."/>
            <person name="Nakayama K."/>
        </authorList>
    </citation>
    <scope>NUCLEOTIDE SEQUENCE</scope>
</reference>
<keyword evidence="2" id="KW-0472">Membrane</keyword>
<feature type="compositionally biased region" description="Low complexity" evidence="1">
    <location>
        <begin position="162"/>
        <end position="175"/>
    </location>
</feature>
<evidence type="ECO:0000256" key="1">
    <source>
        <dbReference type="SAM" id="MobiDB-lite"/>
    </source>
</evidence>
<keyword evidence="2" id="KW-1133">Transmembrane helix</keyword>
<accession>A0A6L2J592</accession>
<feature type="compositionally biased region" description="Low complexity" evidence="1">
    <location>
        <begin position="143"/>
        <end position="154"/>
    </location>
</feature>
<feature type="region of interest" description="Disordered" evidence="1">
    <location>
        <begin position="129"/>
        <end position="175"/>
    </location>
</feature>
<evidence type="ECO:0000313" key="3">
    <source>
        <dbReference type="EMBL" id="GEU31115.1"/>
    </source>
</evidence>
<evidence type="ECO:0000256" key="2">
    <source>
        <dbReference type="SAM" id="Phobius"/>
    </source>
</evidence>
<comment type="caution">
    <text evidence="3">The sequence shown here is derived from an EMBL/GenBank/DDBJ whole genome shotgun (WGS) entry which is preliminary data.</text>
</comment>
<dbReference type="EMBL" id="BKCJ010000219">
    <property type="protein sequence ID" value="GEU31115.1"/>
    <property type="molecule type" value="Genomic_DNA"/>
</dbReference>
<gene>
    <name evidence="3" type="ORF">Tci_003093</name>
</gene>
<keyword evidence="2" id="KW-0812">Transmembrane</keyword>
<dbReference type="AlphaFoldDB" id="A0A6L2J592"/>
<protein>
    <submittedName>
        <fullName evidence="3">Uncharacterized protein</fullName>
    </submittedName>
</protein>
<sequence>MNLNNFEPNHSGFDQPPQYSIDHQPPIIQEDLNQKLISDEFMIEQRNELFKSMESMFEEFRQREQAANLSTHTSEPSRRFNFIFYDDDDDDDEETTIPLHPEDSLVMGNEDLNTIPKKESDEFIKSSVKDLVPIPSESEDTSLSDSKCDLSSCKNNSMSGNPTPSSDSESTTTHSDYSLSNFEAFYFDDDHIEGKSSGSTSTHSDFSLPEYDSFIFDLSIDPFPLVDRSVSHHEEFVNELTHIIPSPEYDCFYFDIETDSGELTILFKENISKDSTKEFTSLELNDFPFLLSDCDSIFSEEYSEFNLLVLFPFGNKDKVSDPGISEKTFSPTYVSLPFKDRQYLFLTYVVRILLLYFTYPVVSHFLLSSGSEDTILTPAYLLFIFLIIVQLSCASMFI</sequence>
<feature type="transmembrane region" description="Helical" evidence="2">
    <location>
        <begin position="343"/>
        <end position="367"/>
    </location>
</feature>
<organism evidence="3">
    <name type="scientific">Tanacetum cinerariifolium</name>
    <name type="common">Dalmatian daisy</name>
    <name type="synonym">Chrysanthemum cinerariifolium</name>
    <dbReference type="NCBI Taxonomy" id="118510"/>
    <lineage>
        <taxon>Eukaryota</taxon>
        <taxon>Viridiplantae</taxon>
        <taxon>Streptophyta</taxon>
        <taxon>Embryophyta</taxon>
        <taxon>Tracheophyta</taxon>
        <taxon>Spermatophyta</taxon>
        <taxon>Magnoliopsida</taxon>
        <taxon>eudicotyledons</taxon>
        <taxon>Gunneridae</taxon>
        <taxon>Pentapetalae</taxon>
        <taxon>asterids</taxon>
        <taxon>campanulids</taxon>
        <taxon>Asterales</taxon>
        <taxon>Asteraceae</taxon>
        <taxon>Asteroideae</taxon>
        <taxon>Anthemideae</taxon>
        <taxon>Anthemidinae</taxon>
        <taxon>Tanacetum</taxon>
    </lineage>
</organism>